<dbReference type="InterPro" id="IPR002293">
    <property type="entry name" value="AA/rel_permease1"/>
</dbReference>
<dbReference type="Proteomes" id="UP000887566">
    <property type="component" value="Unplaced"/>
</dbReference>
<feature type="transmembrane region" description="Helical" evidence="5">
    <location>
        <begin position="225"/>
        <end position="248"/>
    </location>
</feature>
<comment type="subcellular location">
    <subcellularLocation>
        <location evidence="1">Membrane</location>
        <topology evidence="1">Multi-pass membrane protein</topology>
    </subcellularLocation>
</comment>
<dbReference type="FunFam" id="1.20.1740.10:FF:000119">
    <property type="entry name" value="Solute carrier family 7 member 7"/>
    <property type="match status" value="1"/>
</dbReference>
<evidence type="ECO:0000313" key="7">
    <source>
        <dbReference type="WBParaSite" id="PSAMB.scaffold7298size7878.g29895.t1"/>
    </source>
</evidence>
<reference evidence="7" key="1">
    <citation type="submission" date="2022-11" db="UniProtKB">
        <authorList>
            <consortium name="WormBaseParasite"/>
        </authorList>
    </citation>
    <scope>IDENTIFICATION</scope>
</reference>
<dbReference type="Gene3D" id="1.20.1740.10">
    <property type="entry name" value="Amino acid/polyamine transporter I"/>
    <property type="match status" value="1"/>
</dbReference>
<keyword evidence="4 5" id="KW-0472">Membrane</keyword>
<keyword evidence="2 5" id="KW-0812">Transmembrane</keyword>
<feature type="transmembrane region" description="Helical" evidence="5">
    <location>
        <begin position="148"/>
        <end position="174"/>
    </location>
</feature>
<evidence type="ECO:0000256" key="1">
    <source>
        <dbReference type="ARBA" id="ARBA00004141"/>
    </source>
</evidence>
<feature type="transmembrane region" description="Helical" evidence="5">
    <location>
        <begin position="195"/>
        <end position="219"/>
    </location>
</feature>
<feature type="transmembrane region" description="Helical" evidence="5">
    <location>
        <begin position="70"/>
        <end position="89"/>
    </location>
</feature>
<keyword evidence="3 5" id="KW-1133">Transmembrane helix</keyword>
<dbReference type="GO" id="GO:0015179">
    <property type="term" value="F:L-amino acid transmembrane transporter activity"/>
    <property type="evidence" value="ECO:0007669"/>
    <property type="project" value="TreeGrafter"/>
</dbReference>
<evidence type="ECO:0000256" key="3">
    <source>
        <dbReference type="ARBA" id="ARBA00022989"/>
    </source>
</evidence>
<feature type="transmembrane region" description="Helical" evidence="5">
    <location>
        <begin position="28"/>
        <end position="50"/>
    </location>
</feature>
<dbReference type="PIRSF" id="PIRSF006060">
    <property type="entry name" value="AA_transporter"/>
    <property type="match status" value="1"/>
</dbReference>
<evidence type="ECO:0000313" key="6">
    <source>
        <dbReference type="Proteomes" id="UP000887566"/>
    </source>
</evidence>
<feature type="transmembrane region" description="Helical" evidence="5">
    <location>
        <begin position="287"/>
        <end position="307"/>
    </location>
</feature>
<dbReference type="AlphaFoldDB" id="A0A914XBV5"/>
<dbReference type="PANTHER" id="PTHR11785">
    <property type="entry name" value="AMINO ACID TRANSPORTER"/>
    <property type="match status" value="1"/>
</dbReference>
<dbReference type="Pfam" id="PF13520">
    <property type="entry name" value="AA_permease_2"/>
    <property type="match status" value="1"/>
</dbReference>
<organism evidence="6 7">
    <name type="scientific">Plectus sambesii</name>
    <dbReference type="NCBI Taxonomy" id="2011161"/>
    <lineage>
        <taxon>Eukaryota</taxon>
        <taxon>Metazoa</taxon>
        <taxon>Ecdysozoa</taxon>
        <taxon>Nematoda</taxon>
        <taxon>Chromadorea</taxon>
        <taxon>Plectida</taxon>
        <taxon>Plectina</taxon>
        <taxon>Plectoidea</taxon>
        <taxon>Plectidae</taxon>
        <taxon>Plectus</taxon>
    </lineage>
</organism>
<keyword evidence="6" id="KW-1185">Reference proteome</keyword>
<sequence length="341" mass="38026">MEAEIGRGGFLTFINCYNVKWATRTQDVFTIAKVLALVIIIISGIVWLVLGHTEHFEMPDVMENSKTDPGHISLAFYSGVFSFAGWNYLNFVTEELKEPHKNLPRAIYISMPTVTVIYLLVNVAYFAVLSPDELLESNAVAVSFADRVLGPVAFLMPLFVAFSCVGSLNGTLFASSRMFFVGARDGQLPELLSMINLRYVTPMPSLLFLGGLSCVMLISSDIIALINYTTFAESAVVAVAVAGLLYLRYTRPNLERPIKLNLLIPISFFVMCMFLVVFPFFVSPDEVLVGLLMIISGFPVYFLFVYWQSKPKAIVEPWVRLTHSIQKLLWCVPGEGEAKDV</sequence>
<dbReference type="WBParaSite" id="PSAMB.scaffold7298size7878.g29895.t1">
    <property type="protein sequence ID" value="PSAMB.scaffold7298size7878.g29895.t1"/>
    <property type="gene ID" value="PSAMB.scaffold7298size7878.g29895"/>
</dbReference>
<protein>
    <submittedName>
        <fullName evidence="7">Uncharacterized protein</fullName>
    </submittedName>
</protein>
<dbReference type="GO" id="GO:0016020">
    <property type="term" value="C:membrane"/>
    <property type="evidence" value="ECO:0007669"/>
    <property type="project" value="UniProtKB-SubCell"/>
</dbReference>
<dbReference type="PANTHER" id="PTHR11785:SF528">
    <property type="entry name" value="AMINO ACID TRANSPORTER PROTEIN JHI-21"/>
    <property type="match status" value="1"/>
</dbReference>
<name>A0A914XBV5_9BILA</name>
<feature type="transmembrane region" description="Helical" evidence="5">
    <location>
        <begin position="260"/>
        <end position="281"/>
    </location>
</feature>
<accession>A0A914XBV5</accession>
<evidence type="ECO:0000256" key="5">
    <source>
        <dbReference type="SAM" id="Phobius"/>
    </source>
</evidence>
<evidence type="ECO:0000256" key="2">
    <source>
        <dbReference type="ARBA" id="ARBA00022692"/>
    </source>
</evidence>
<evidence type="ECO:0000256" key="4">
    <source>
        <dbReference type="ARBA" id="ARBA00023136"/>
    </source>
</evidence>
<feature type="transmembrane region" description="Helical" evidence="5">
    <location>
        <begin position="109"/>
        <end position="128"/>
    </location>
</feature>
<dbReference type="InterPro" id="IPR050598">
    <property type="entry name" value="AminoAcid_Transporter"/>
</dbReference>
<proteinExistence type="predicted"/>